<gene>
    <name evidence="1" type="ORF">J8F10_10630</name>
</gene>
<evidence type="ECO:0000313" key="1">
    <source>
        <dbReference type="EMBL" id="MBP3955737.1"/>
    </source>
</evidence>
<keyword evidence="2" id="KW-1185">Reference proteome</keyword>
<protein>
    <submittedName>
        <fullName evidence="1">Uncharacterized protein</fullName>
    </submittedName>
</protein>
<comment type="caution">
    <text evidence="1">The sequence shown here is derived from an EMBL/GenBank/DDBJ whole genome shotgun (WGS) entry which is preliminary data.</text>
</comment>
<dbReference type="Proteomes" id="UP000676565">
    <property type="component" value="Unassembled WGS sequence"/>
</dbReference>
<evidence type="ECO:0000313" key="2">
    <source>
        <dbReference type="Proteomes" id="UP000676565"/>
    </source>
</evidence>
<accession>A0ABS5BQL7</accession>
<organism evidence="1 2">
    <name type="scientific">Gemmata palustris</name>
    <dbReference type="NCBI Taxonomy" id="2822762"/>
    <lineage>
        <taxon>Bacteria</taxon>
        <taxon>Pseudomonadati</taxon>
        <taxon>Planctomycetota</taxon>
        <taxon>Planctomycetia</taxon>
        <taxon>Gemmatales</taxon>
        <taxon>Gemmataceae</taxon>
        <taxon>Gemmata</taxon>
    </lineage>
</organism>
<dbReference type="RefSeq" id="WP_210653801.1">
    <property type="nucleotide sequence ID" value="NZ_JAGKQQ010000001.1"/>
</dbReference>
<proteinExistence type="predicted"/>
<dbReference type="EMBL" id="JAGKQQ010000001">
    <property type="protein sequence ID" value="MBP3955737.1"/>
    <property type="molecule type" value="Genomic_DNA"/>
</dbReference>
<reference evidence="1 2" key="1">
    <citation type="submission" date="2021-04" db="EMBL/GenBank/DDBJ databases">
        <authorList>
            <person name="Ivanova A."/>
        </authorList>
    </citation>
    <scope>NUCLEOTIDE SEQUENCE [LARGE SCALE GENOMIC DNA]</scope>
    <source>
        <strain evidence="1 2">G18</strain>
    </source>
</reference>
<name>A0ABS5BQL7_9BACT</name>
<sequence length="89" mass="9494">MTRPAVVPLSTHAEIGRRYRSGSGTAEKTLCHVPRLVTRPDRPVSATMRALLVGFNPPGAARSSNDYCRVVVAPAPAERNGFLVGGRVP</sequence>